<name>A0A328X3M2_9FLAO</name>
<dbReference type="PROSITE" id="PS51257">
    <property type="entry name" value="PROKAR_LIPOPROTEIN"/>
    <property type="match status" value="1"/>
</dbReference>
<keyword evidence="4" id="KW-1185">Reference proteome</keyword>
<keyword evidence="2" id="KW-0732">Signal</keyword>
<accession>A0A328X3M2</accession>
<feature type="coiled-coil region" evidence="1">
    <location>
        <begin position="159"/>
        <end position="186"/>
    </location>
</feature>
<feature type="signal peptide" evidence="2">
    <location>
        <begin position="1"/>
        <end position="23"/>
    </location>
</feature>
<dbReference type="AlphaFoldDB" id="A0A328X3M2"/>
<keyword evidence="3" id="KW-0378">Hydrolase</keyword>
<dbReference type="OrthoDB" id="1433475at2"/>
<organism evidence="3 4">
    <name type="scientific">Flavobacterium lacus</name>
    <dbReference type="NCBI Taxonomy" id="1353778"/>
    <lineage>
        <taxon>Bacteria</taxon>
        <taxon>Pseudomonadati</taxon>
        <taxon>Bacteroidota</taxon>
        <taxon>Flavobacteriia</taxon>
        <taxon>Flavobacteriales</taxon>
        <taxon>Flavobacteriaceae</taxon>
        <taxon>Flavobacterium</taxon>
    </lineage>
</organism>
<evidence type="ECO:0000313" key="3">
    <source>
        <dbReference type="EMBL" id="RAR49879.1"/>
    </source>
</evidence>
<evidence type="ECO:0000256" key="2">
    <source>
        <dbReference type="SAM" id="SignalP"/>
    </source>
</evidence>
<proteinExistence type="predicted"/>
<keyword evidence="3" id="KW-0645">Protease</keyword>
<dbReference type="Pfam" id="PF13715">
    <property type="entry name" value="CarbopepD_reg_2"/>
    <property type="match status" value="1"/>
</dbReference>
<evidence type="ECO:0000313" key="4">
    <source>
        <dbReference type="Proteomes" id="UP000249518"/>
    </source>
</evidence>
<comment type="caution">
    <text evidence="3">The sequence shown here is derived from an EMBL/GenBank/DDBJ whole genome shotgun (WGS) entry which is preliminary data.</text>
</comment>
<dbReference type="Proteomes" id="UP000249518">
    <property type="component" value="Unassembled WGS sequence"/>
</dbReference>
<keyword evidence="3" id="KW-0121">Carboxypeptidase</keyword>
<dbReference type="SUPFAM" id="SSF49464">
    <property type="entry name" value="Carboxypeptidase regulatory domain-like"/>
    <property type="match status" value="1"/>
</dbReference>
<protein>
    <submittedName>
        <fullName evidence="3">Carboxypeptidase-like protein</fullName>
    </submittedName>
</protein>
<dbReference type="EMBL" id="QLSV01000003">
    <property type="protein sequence ID" value="RAR49879.1"/>
    <property type="molecule type" value="Genomic_DNA"/>
</dbReference>
<dbReference type="InterPro" id="IPR008969">
    <property type="entry name" value="CarboxyPept-like_regulatory"/>
</dbReference>
<keyword evidence="1" id="KW-0175">Coiled coil</keyword>
<feature type="chain" id="PRO_5016260041" evidence="2">
    <location>
        <begin position="24"/>
        <end position="483"/>
    </location>
</feature>
<reference evidence="3 4" key="1">
    <citation type="submission" date="2018-06" db="EMBL/GenBank/DDBJ databases">
        <title>Genomic Encyclopedia of Type Strains, Phase III (KMG-III): the genomes of soil and plant-associated and newly described type strains.</title>
        <authorList>
            <person name="Whitman W."/>
        </authorList>
    </citation>
    <scope>NUCLEOTIDE SEQUENCE [LARGE SCALE GENOMIC DNA]</scope>
    <source>
        <strain evidence="3 4">CGMCC 1.12504</strain>
    </source>
</reference>
<sequence length="483" mass="55427">MMKFNFIVLFLAVSGFLGCSQLAAQVLKGKIVDAQTQEPIGYASVQLSPNYGVISNQEGDFSLLQKDFPAEALVHISHIGYQEIHIAIKDLARTAVIALEPSALLLKEVVLGPTLTASQILQKYVENSSKNHVLSGVRVRYFSRSKETYVPKRFEVDLKKISFANKKELQQKIEAFEKKFNNREIIGFRETMTDVYLTPKGMVTNHLKALKLLDGNGLNMDNFQDKFFEHTFKQLESPYTYRINSGIIPLEKKASMKEISTDANAADTLKNSNGFYAVGYGVIGHREFIRKQDLYDYTLEGTKTVNGMLCYHLTFRPDRNRAKYVGELFINTDDFGLVYYKYELAPEKSDFKLNLKWMLGVKFNSFGNTMEVLMKKSPTGTYYPQFIKKFSANYVYIDRSLSFTENHPKRSERKKMKFNFLIEMNTAEADEIIAVEMEPQQGEVKPFEPGYIFVDVKRQYDPNYWSAYTILEATEAVRNFKGE</sequence>
<gene>
    <name evidence="3" type="ORF">B0I10_103302</name>
</gene>
<dbReference type="RefSeq" id="WP_112085307.1">
    <property type="nucleotide sequence ID" value="NZ_QLSV01000003.1"/>
</dbReference>
<dbReference type="GO" id="GO:0004180">
    <property type="term" value="F:carboxypeptidase activity"/>
    <property type="evidence" value="ECO:0007669"/>
    <property type="project" value="UniProtKB-KW"/>
</dbReference>
<evidence type="ECO:0000256" key="1">
    <source>
        <dbReference type="SAM" id="Coils"/>
    </source>
</evidence>